<dbReference type="GeneID" id="68868303"/>
<dbReference type="RefSeq" id="WP_037930456.1">
    <property type="nucleotide sequence ID" value="NZ_CP054599.1"/>
</dbReference>
<evidence type="ECO:0000313" key="1">
    <source>
        <dbReference type="EMBL" id="KEJ94160.1"/>
    </source>
</evidence>
<dbReference type="OrthoDB" id="7854433at2"/>
<protein>
    <submittedName>
        <fullName evidence="1">Uncharacterized protein</fullName>
    </submittedName>
</protein>
<proteinExistence type="predicted"/>
<dbReference type="EMBL" id="JAMD01000017">
    <property type="protein sequence ID" value="KEJ94160.1"/>
    <property type="molecule type" value="Genomic_DNA"/>
</dbReference>
<name>A0A073IX36_9RHOB</name>
<sequence>MTNQTKIRIPTDRPPANALRVDKWSDMPTGTSPARYEILGEDGQTTTITLAKGNRIILDALIERPVFCASPVRISDRVCILRRDYGVPITKEMYTNDSATDRAKFGVYFLNGAVRRIDGGAA</sequence>
<organism evidence="1 2">
    <name type="scientific">Pseudosulfitobacter pseudonitzschiae</name>
    <dbReference type="NCBI Taxonomy" id="1402135"/>
    <lineage>
        <taxon>Bacteria</taxon>
        <taxon>Pseudomonadati</taxon>
        <taxon>Pseudomonadota</taxon>
        <taxon>Alphaproteobacteria</taxon>
        <taxon>Rhodobacterales</taxon>
        <taxon>Roseobacteraceae</taxon>
        <taxon>Pseudosulfitobacter</taxon>
    </lineage>
</organism>
<evidence type="ECO:0000313" key="2">
    <source>
        <dbReference type="Proteomes" id="UP000027746"/>
    </source>
</evidence>
<dbReference type="AlphaFoldDB" id="A0A073IX36"/>
<dbReference type="Proteomes" id="UP000027746">
    <property type="component" value="Unassembled WGS sequence"/>
</dbReference>
<accession>A0A073IX36</accession>
<keyword evidence="2" id="KW-1185">Reference proteome</keyword>
<reference evidence="1 2" key="1">
    <citation type="submission" date="2014-01" db="EMBL/GenBank/DDBJ databases">
        <title>Sulfitobacter sp. H3 (MCCC 1A00686) Genome Sequencing.</title>
        <authorList>
            <person name="Lai Q."/>
            <person name="Hong Z."/>
        </authorList>
    </citation>
    <scope>NUCLEOTIDE SEQUENCE [LARGE SCALE GENOMIC DNA]</scope>
    <source>
        <strain evidence="1 2">H3</strain>
    </source>
</reference>
<comment type="caution">
    <text evidence="1">The sequence shown here is derived from an EMBL/GenBank/DDBJ whole genome shotgun (WGS) entry which is preliminary data.</text>
</comment>
<gene>
    <name evidence="1" type="ORF">SUH3_07875</name>
</gene>